<reference evidence="1" key="1">
    <citation type="submission" date="2020-05" db="EMBL/GenBank/DDBJ databases">
        <authorList>
            <person name="Chiriac C."/>
            <person name="Salcher M."/>
            <person name="Ghai R."/>
            <person name="Kavagutti S V."/>
        </authorList>
    </citation>
    <scope>NUCLEOTIDE SEQUENCE</scope>
</reference>
<accession>A0A6J6ZZ65</accession>
<dbReference type="EMBL" id="CAFAAJ010000242">
    <property type="protein sequence ID" value="CAB4825678.1"/>
    <property type="molecule type" value="Genomic_DNA"/>
</dbReference>
<sequence length="121" mass="12654">MPAGVALVVATVIVVEDPVAIDVEPKVAEAPVGRPDAERLIVCPDPRVVAVFSVVWTEPPGVVLPDEGEGVIVKASVGGARQPGSEKEVTLVDQLNEPEVFRYSVENQNVQSSAGSVLMLA</sequence>
<gene>
    <name evidence="1" type="ORF">UFOPK3001_02445</name>
</gene>
<evidence type="ECO:0000313" key="1">
    <source>
        <dbReference type="EMBL" id="CAB4825678.1"/>
    </source>
</evidence>
<organism evidence="1">
    <name type="scientific">freshwater metagenome</name>
    <dbReference type="NCBI Taxonomy" id="449393"/>
    <lineage>
        <taxon>unclassified sequences</taxon>
        <taxon>metagenomes</taxon>
        <taxon>ecological metagenomes</taxon>
    </lineage>
</organism>
<protein>
    <submittedName>
        <fullName evidence="1">Unannotated protein</fullName>
    </submittedName>
</protein>
<name>A0A6J6ZZ65_9ZZZZ</name>
<dbReference type="AlphaFoldDB" id="A0A6J6ZZ65"/>
<proteinExistence type="predicted"/>